<dbReference type="FunFam" id="1.10.287.70:FF:000055">
    <property type="entry name" value="Polycystic kidney disease 2-like 1"/>
    <property type="match status" value="1"/>
</dbReference>
<accession>A0A851DM00</accession>
<keyword evidence="8" id="KW-0406">Ion transport</keyword>
<keyword evidence="6 15" id="KW-1133">Transmembrane helix</keyword>
<evidence type="ECO:0000256" key="10">
    <source>
        <dbReference type="ARBA" id="ARBA00023157"/>
    </source>
</evidence>
<evidence type="ECO:0000256" key="13">
    <source>
        <dbReference type="ARBA" id="ARBA00023303"/>
    </source>
</evidence>
<dbReference type="GO" id="GO:0050982">
    <property type="term" value="P:detection of mechanical stimulus"/>
    <property type="evidence" value="ECO:0007669"/>
    <property type="project" value="TreeGrafter"/>
</dbReference>
<evidence type="ECO:0000259" key="16">
    <source>
        <dbReference type="Pfam" id="PF08016"/>
    </source>
</evidence>
<dbReference type="PANTHER" id="PTHR10877:SF47">
    <property type="entry name" value="POLYCYSTIN-2-LIKE PROTEIN 2"/>
    <property type="match status" value="1"/>
</dbReference>
<feature type="transmembrane region" description="Helical" evidence="15">
    <location>
        <begin position="232"/>
        <end position="253"/>
    </location>
</feature>
<dbReference type="Gene3D" id="1.10.287.70">
    <property type="match status" value="1"/>
</dbReference>
<proteinExistence type="inferred from homology"/>
<evidence type="ECO:0000256" key="3">
    <source>
        <dbReference type="ARBA" id="ARBA00022448"/>
    </source>
</evidence>
<protein>
    <submittedName>
        <fullName evidence="18">PK2L2 protein</fullName>
    </submittedName>
</protein>
<dbReference type="EMBL" id="WEIS01082952">
    <property type="protein sequence ID" value="NWI69710.1"/>
    <property type="molecule type" value="Genomic_DNA"/>
</dbReference>
<dbReference type="Proteomes" id="UP000660247">
    <property type="component" value="Unassembled WGS sequence"/>
</dbReference>
<dbReference type="InterPro" id="IPR046791">
    <property type="entry name" value="Polycystin_dom"/>
</dbReference>
<feature type="non-terminal residue" evidence="18">
    <location>
        <position position="1"/>
    </location>
</feature>
<keyword evidence="5 15" id="KW-0812">Transmembrane</keyword>
<dbReference type="Pfam" id="PF20519">
    <property type="entry name" value="Polycystin_dom"/>
    <property type="match status" value="1"/>
</dbReference>
<evidence type="ECO:0000259" key="17">
    <source>
        <dbReference type="Pfam" id="PF20519"/>
    </source>
</evidence>
<feature type="transmembrane region" description="Helical" evidence="15">
    <location>
        <begin position="379"/>
        <end position="396"/>
    </location>
</feature>
<feature type="non-terminal residue" evidence="18">
    <location>
        <position position="397"/>
    </location>
</feature>
<keyword evidence="12" id="KW-0966">Cell projection</keyword>
<dbReference type="Pfam" id="PF08016">
    <property type="entry name" value="PKD_channel"/>
    <property type="match status" value="1"/>
</dbReference>
<dbReference type="GO" id="GO:0060170">
    <property type="term" value="C:ciliary membrane"/>
    <property type="evidence" value="ECO:0007669"/>
    <property type="project" value="UniProtKB-SubCell"/>
</dbReference>
<comment type="similarity">
    <text evidence="2">Belongs to the polycystin family.</text>
</comment>
<feature type="disulfide bond" evidence="14">
    <location>
        <begin position="55"/>
        <end position="68"/>
    </location>
</feature>
<dbReference type="Gene3D" id="1.20.120.350">
    <property type="entry name" value="Voltage-gated potassium channels. Chain C"/>
    <property type="match status" value="1"/>
</dbReference>
<sequence length="397" mass="46550">YVQFAEGPLLDGLYWNEWPNSTVSTLSSNYSHILYENLLLGVVRIRQLKVRNNTCSVHSSFLTFLHDCYSEYRYRAEDRSDFGLGSESEWKYTPASKISPWYWGSVGFYSSGGFMFTLPKSKQQSLKKLEFLRQNSWLSRGTRVVFIDFSTYNANINLFCIIRLVVEFPATGGALTSSHIYSVKLLRYVTTYDYFLAFCEIVFCLFIVTFIIHEVIQIVKLKKDYFRSAWNWLELVLLAVSIVAIAFNIYRTLKVSQLMEKLLSDDRVYPDFYFLAYWQVLYNDMIAINVFFAWIKIFKYVTINKTMTQLSATLSRCARDIIGFAFMFFIIFFAYAQLGYLVFESQVEDFSTFPNCIFTQFRIVLGDFNFEAIKAANRILGPIYFITFVFFVFFILM</sequence>
<evidence type="ECO:0000256" key="15">
    <source>
        <dbReference type="SAM" id="Phobius"/>
    </source>
</evidence>
<keyword evidence="13" id="KW-0407">Ion channel</keyword>
<dbReference type="PRINTS" id="PR01433">
    <property type="entry name" value="POLYCYSTIN2"/>
</dbReference>
<gene>
    <name evidence="18" type="primary">Pkd2l2</name>
    <name evidence="18" type="ORF">TODMEX_R09779</name>
</gene>
<comment type="caution">
    <text evidence="18">The sequence shown here is derived from an EMBL/GenBank/DDBJ whole genome shotgun (WGS) entry which is preliminary data.</text>
</comment>
<feature type="domain" description="Polycystin cation channel PKD1/PKD2" evidence="16">
    <location>
        <begin position="187"/>
        <end position="397"/>
    </location>
</feature>
<evidence type="ECO:0000256" key="8">
    <source>
        <dbReference type="ARBA" id="ARBA00023065"/>
    </source>
</evidence>
<evidence type="ECO:0000256" key="7">
    <source>
        <dbReference type="ARBA" id="ARBA00023054"/>
    </source>
</evidence>
<dbReference type="PANTHER" id="PTHR10877">
    <property type="entry name" value="POLYCYSTIN FAMILY MEMBER"/>
    <property type="match status" value="1"/>
</dbReference>
<keyword evidence="11" id="KW-0325">Glycoprotein</keyword>
<evidence type="ECO:0000256" key="12">
    <source>
        <dbReference type="ARBA" id="ARBA00023273"/>
    </source>
</evidence>
<dbReference type="OrthoDB" id="444119at2759"/>
<reference evidence="18" key="1">
    <citation type="submission" date="2019-10" db="EMBL/GenBank/DDBJ databases">
        <title>Bird 10,000 Genomes (B10K) Project - Family phase.</title>
        <authorList>
            <person name="Zhang G."/>
        </authorList>
    </citation>
    <scope>NUCLEOTIDE SEQUENCE</scope>
    <source>
        <strain evidence="18">B10K-DU-002-69</strain>
        <tissue evidence="18">Muscle</tissue>
    </source>
</reference>
<dbReference type="AlphaFoldDB" id="A0A851DM00"/>
<dbReference type="InterPro" id="IPR051223">
    <property type="entry name" value="Polycystin"/>
</dbReference>
<dbReference type="InterPro" id="IPR027359">
    <property type="entry name" value="Volt_channel_dom_sf"/>
</dbReference>
<evidence type="ECO:0000313" key="18">
    <source>
        <dbReference type="EMBL" id="NWI69710.1"/>
    </source>
</evidence>
<keyword evidence="9 15" id="KW-0472">Membrane</keyword>
<keyword evidence="7" id="KW-0175">Coiled coil</keyword>
<feature type="transmembrane region" description="Helical" evidence="15">
    <location>
        <begin position="273"/>
        <end position="295"/>
    </location>
</feature>
<dbReference type="InterPro" id="IPR013122">
    <property type="entry name" value="PKD1_2_channel"/>
</dbReference>
<evidence type="ECO:0000256" key="5">
    <source>
        <dbReference type="ARBA" id="ARBA00022692"/>
    </source>
</evidence>
<evidence type="ECO:0000256" key="6">
    <source>
        <dbReference type="ARBA" id="ARBA00022989"/>
    </source>
</evidence>
<evidence type="ECO:0000313" key="19">
    <source>
        <dbReference type="Proteomes" id="UP000660247"/>
    </source>
</evidence>
<evidence type="ECO:0000256" key="2">
    <source>
        <dbReference type="ARBA" id="ARBA00007200"/>
    </source>
</evidence>
<dbReference type="GO" id="GO:0005262">
    <property type="term" value="F:calcium channel activity"/>
    <property type="evidence" value="ECO:0007669"/>
    <property type="project" value="TreeGrafter"/>
</dbReference>
<comment type="subcellular location">
    <subcellularLocation>
        <location evidence="1">Cell projection</location>
        <location evidence="1">Cilium membrane</location>
        <topology evidence="1">Multi-pass membrane protein</topology>
    </subcellularLocation>
</comment>
<feature type="transmembrane region" description="Helical" evidence="15">
    <location>
        <begin position="321"/>
        <end position="343"/>
    </location>
</feature>
<keyword evidence="3" id="KW-0813">Transport</keyword>
<feature type="domain" description="Polycystin" evidence="17">
    <location>
        <begin position="3"/>
        <end position="186"/>
    </location>
</feature>
<evidence type="ECO:0000256" key="9">
    <source>
        <dbReference type="ARBA" id="ARBA00023136"/>
    </source>
</evidence>
<name>A0A851DM00_TODME</name>
<dbReference type="GO" id="GO:0005509">
    <property type="term" value="F:calcium ion binding"/>
    <property type="evidence" value="ECO:0007669"/>
    <property type="project" value="InterPro"/>
</dbReference>
<evidence type="ECO:0000256" key="11">
    <source>
        <dbReference type="ARBA" id="ARBA00023180"/>
    </source>
</evidence>
<keyword evidence="10" id="KW-1015">Disulfide bond</keyword>
<evidence type="ECO:0000256" key="4">
    <source>
        <dbReference type="ARBA" id="ARBA00022475"/>
    </source>
</evidence>
<keyword evidence="4" id="KW-1003">Cell membrane</keyword>
<dbReference type="InterPro" id="IPR003915">
    <property type="entry name" value="PKD_2"/>
</dbReference>
<evidence type="ECO:0000256" key="1">
    <source>
        <dbReference type="ARBA" id="ARBA00004272"/>
    </source>
</evidence>
<evidence type="ECO:0000256" key="14">
    <source>
        <dbReference type="PIRSR" id="PIRSR603915-2"/>
    </source>
</evidence>
<organism evidence="18 19">
    <name type="scientific">Todus mexicanus</name>
    <name type="common">Puerto Rican tody</name>
    <dbReference type="NCBI Taxonomy" id="135184"/>
    <lineage>
        <taxon>Eukaryota</taxon>
        <taxon>Metazoa</taxon>
        <taxon>Chordata</taxon>
        <taxon>Craniata</taxon>
        <taxon>Vertebrata</taxon>
        <taxon>Euteleostomi</taxon>
        <taxon>Archelosauria</taxon>
        <taxon>Archosauria</taxon>
        <taxon>Dinosauria</taxon>
        <taxon>Saurischia</taxon>
        <taxon>Theropoda</taxon>
        <taxon>Coelurosauria</taxon>
        <taxon>Aves</taxon>
        <taxon>Neognathae</taxon>
        <taxon>Neoaves</taxon>
        <taxon>Telluraves</taxon>
        <taxon>Coraciimorphae</taxon>
        <taxon>Coraciiformes</taxon>
        <taxon>Todidae</taxon>
        <taxon>Todus</taxon>
    </lineage>
</organism>
<keyword evidence="19" id="KW-1185">Reference proteome</keyword>
<feature type="transmembrane region" description="Helical" evidence="15">
    <location>
        <begin position="194"/>
        <end position="212"/>
    </location>
</feature>